<dbReference type="EMBL" id="BARS01004047">
    <property type="protein sequence ID" value="GAF72220.1"/>
    <property type="molecule type" value="Genomic_DNA"/>
</dbReference>
<protein>
    <submittedName>
        <fullName evidence="1">Uncharacterized protein</fullName>
    </submittedName>
</protein>
<proteinExistence type="predicted"/>
<organism evidence="1">
    <name type="scientific">marine sediment metagenome</name>
    <dbReference type="NCBI Taxonomy" id="412755"/>
    <lineage>
        <taxon>unclassified sequences</taxon>
        <taxon>metagenomes</taxon>
        <taxon>ecological metagenomes</taxon>
    </lineage>
</organism>
<feature type="non-terminal residue" evidence="1">
    <location>
        <position position="1"/>
    </location>
</feature>
<gene>
    <name evidence="1" type="ORF">S01H1_07890</name>
</gene>
<dbReference type="AlphaFoldDB" id="X0T809"/>
<comment type="caution">
    <text evidence="1">The sequence shown here is derived from an EMBL/GenBank/DDBJ whole genome shotgun (WGS) entry which is preliminary data.</text>
</comment>
<name>X0T809_9ZZZZ</name>
<accession>X0T809</accession>
<evidence type="ECO:0000313" key="1">
    <source>
        <dbReference type="EMBL" id="GAF72220.1"/>
    </source>
</evidence>
<reference evidence="1" key="1">
    <citation type="journal article" date="2014" name="Front. Microbiol.">
        <title>High frequency of phylogenetically diverse reductive dehalogenase-homologous genes in deep subseafloor sedimentary metagenomes.</title>
        <authorList>
            <person name="Kawai M."/>
            <person name="Futagami T."/>
            <person name="Toyoda A."/>
            <person name="Takaki Y."/>
            <person name="Nishi S."/>
            <person name="Hori S."/>
            <person name="Arai W."/>
            <person name="Tsubouchi T."/>
            <person name="Morono Y."/>
            <person name="Uchiyama I."/>
            <person name="Ito T."/>
            <person name="Fujiyama A."/>
            <person name="Inagaki F."/>
            <person name="Takami H."/>
        </authorList>
    </citation>
    <scope>NUCLEOTIDE SEQUENCE</scope>
    <source>
        <strain evidence="1">Expedition CK06-06</strain>
    </source>
</reference>
<sequence>PWFYSLFKSLLKACKDNDILKSVRIISSPSGAGTKRGIHNCLKRECNEFMSKALKEFVLTQNINFLITKDSEYSCDCLLKYHLQKFFI</sequence>